<dbReference type="RefSeq" id="WP_114726614.1">
    <property type="nucleotide sequence ID" value="NZ_BJMI01000009.1"/>
</dbReference>
<dbReference type="EMBL" id="JABEQI010000002">
    <property type="protein sequence ID" value="MBB2185982.1"/>
    <property type="molecule type" value="Genomic_DNA"/>
</dbReference>
<dbReference type="AlphaFoldDB" id="A0A370G9B4"/>
<dbReference type="EMBL" id="QQAW01000002">
    <property type="protein sequence ID" value="RDI39800.1"/>
    <property type="molecule type" value="Genomic_DNA"/>
</dbReference>
<organism evidence="2 3">
    <name type="scientific">Gluconacetobacter liquefaciens</name>
    <name type="common">Acetobacter liquefaciens</name>
    <dbReference type="NCBI Taxonomy" id="89584"/>
    <lineage>
        <taxon>Bacteria</taxon>
        <taxon>Pseudomonadati</taxon>
        <taxon>Pseudomonadota</taxon>
        <taxon>Alphaproteobacteria</taxon>
        <taxon>Acetobacterales</taxon>
        <taxon>Acetobacteraceae</taxon>
        <taxon>Gluconacetobacter</taxon>
    </lineage>
</organism>
<gene>
    <name evidence="2" type="ORF">C7453_102596</name>
    <name evidence="1" type="ORF">HLH32_06225</name>
</gene>
<protein>
    <submittedName>
        <fullName evidence="2">Uncharacterized protein</fullName>
    </submittedName>
</protein>
<dbReference type="Proteomes" id="UP000562982">
    <property type="component" value="Unassembled WGS sequence"/>
</dbReference>
<dbReference type="Proteomes" id="UP000254958">
    <property type="component" value="Unassembled WGS sequence"/>
</dbReference>
<dbReference type="OrthoDB" id="7211154at2"/>
<name>A0A370G9B4_GLULI</name>
<comment type="caution">
    <text evidence="2">The sequence shown here is derived from an EMBL/GenBank/DDBJ whole genome shotgun (WGS) entry which is preliminary data.</text>
</comment>
<keyword evidence="3" id="KW-1185">Reference proteome</keyword>
<evidence type="ECO:0000313" key="1">
    <source>
        <dbReference type="EMBL" id="MBB2185982.1"/>
    </source>
</evidence>
<proteinExistence type="predicted"/>
<evidence type="ECO:0000313" key="3">
    <source>
        <dbReference type="Proteomes" id="UP000254958"/>
    </source>
</evidence>
<accession>A0A370G9B4</accession>
<reference evidence="1 4" key="2">
    <citation type="submission" date="2020-04" db="EMBL/GenBank/DDBJ databases">
        <title>Description of novel Gluconacetobacter.</title>
        <authorList>
            <person name="Sombolestani A."/>
        </authorList>
    </citation>
    <scope>NUCLEOTIDE SEQUENCE [LARGE SCALE GENOMIC DNA]</scope>
    <source>
        <strain evidence="1 4">LMG 1382</strain>
    </source>
</reference>
<evidence type="ECO:0000313" key="4">
    <source>
        <dbReference type="Proteomes" id="UP000562982"/>
    </source>
</evidence>
<reference evidence="2 3" key="1">
    <citation type="submission" date="2018-07" db="EMBL/GenBank/DDBJ databases">
        <title>Genomic Encyclopedia of Type Strains, Phase IV (KMG-IV): sequencing the most valuable type-strain genomes for metagenomic binning, comparative biology and taxonomic classification.</title>
        <authorList>
            <person name="Goeker M."/>
        </authorList>
    </citation>
    <scope>NUCLEOTIDE SEQUENCE [LARGE SCALE GENOMIC DNA]</scope>
    <source>
        <strain evidence="2 3">DSM 5603</strain>
    </source>
</reference>
<sequence length="69" mass="7263">MSFSINSTVREILADEQAKGVVESVLPGFSKHPQIGMAKGLSLKTLAKFSGGVMTDEVLAKIDTGLKAL</sequence>
<evidence type="ECO:0000313" key="2">
    <source>
        <dbReference type="EMBL" id="RDI39800.1"/>
    </source>
</evidence>